<keyword evidence="1" id="KW-1133">Transmembrane helix</keyword>
<comment type="caution">
    <text evidence="3">The sequence shown here is derived from an EMBL/GenBank/DDBJ whole genome shotgun (WGS) entry which is preliminary data.</text>
</comment>
<reference evidence="3 4" key="1">
    <citation type="submission" date="2019-03" db="EMBL/GenBank/DDBJ databases">
        <title>Genomic Encyclopedia of Type Strains, Phase IV (KMG-IV): sequencing the most valuable type-strain genomes for metagenomic binning, comparative biology and taxonomic classification.</title>
        <authorList>
            <person name="Goeker M."/>
        </authorList>
    </citation>
    <scope>NUCLEOTIDE SEQUENCE [LARGE SCALE GENOMIC DNA]</scope>
    <source>
        <strain evidence="3 4">DSM 9035</strain>
    </source>
</reference>
<dbReference type="Proteomes" id="UP000294664">
    <property type="component" value="Unassembled WGS sequence"/>
</dbReference>
<dbReference type="InterPro" id="IPR009506">
    <property type="entry name" value="YjiS-like"/>
</dbReference>
<sequence length="101" mass="10792">MSVYGEIRTAATAPVGTSLAALLLAAAGFVVKVARAIERRHALNQLGALDDHMLRDIGLTRCDVSDAAAEPLWRDATQVLVMRAVERRAAAQLAARARGRD</sequence>
<evidence type="ECO:0000259" key="2">
    <source>
        <dbReference type="Pfam" id="PF06568"/>
    </source>
</evidence>
<evidence type="ECO:0000256" key="1">
    <source>
        <dbReference type="SAM" id="Phobius"/>
    </source>
</evidence>
<dbReference type="RefSeq" id="WP_132032467.1">
    <property type="nucleotide sequence ID" value="NZ_SMAI01000009.1"/>
</dbReference>
<name>A0A4R3LXU1_9HYPH</name>
<accession>A0A4R3LXU1</accession>
<protein>
    <submittedName>
        <fullName evidence="3">Uncharacterized protein DUF1127</fullName>
    </submittedName>
</protein>
<organism evidence="3 4">
    <name type="scientific">Aquabacter spiritensis</name>
    <dbReference type="NCBI Taxonomy" id="933073"/>
    <lineage>
        <taxon>Bacteria</taxon>
        <taxon>Pseudomonadati</taxon>
        <taxon>Pseudomonadota</taxon>
        <taxon>Alphaproteobacteria</taxon>
        <taxon>Hyphomicrobiales</taxon>
        <taxon>Xanthobacteraceae</taxon>
        <taxon>Aquabacter</taxon>
    </lineage>
</organism>
<gene>
    <name evidence="3" type="ORF">EDC64_10917</name>
</gene>
<feature type="domain" description="YjiS-like" evidence="2">
    <location>
        <begin position="33"/>
        <end position="64"/>
    </location>
</feature>
<keyword evidence="1" id="KW-0812">Transmembrane</keyword>
<dbReference type="OrthoDB" id="7861975at2"/>
<keyword evidence="1" id="KW-0472">Membrane</keyword>
<evidence type="ECO:0000313" key="3">
    <source>
        <dbReference type="EMBL" id="TCT03467.1"/>
    </source>
</evidence>
<feature type="transmembrane region" description="Helical" evidence="1">
    <location>
        <begin position="12"/>
        <end position="31"/>
    </location>
</feature>
<evidence type="ECO:0000313" key="4">
    <source>
        <dbReference type="Proteomes" id="UP000294664"/>
    </source>
</evidence>
<proteinExistence type="predicted"/>
<dbReference type="Pfam" id="PF06568">
    <property type="entry name" value="YjiS-like"/>
    <property type="match status" value="1"/>
</dbReference>
<dbReference type="EMBL" id="SMAI01000009">
    <property type="protein sequence ID" value="TCT03467.1"/>
    <property type="molecule type" value="Genomic_DNA"/>
</dbReference>
<keyword evidence="4" id="KW-1185">Reference proteome</keyword>
<dbReference type="AlphaFoldDB" id="A0A4R3LXU1"/>